<dbReference type="PROSITE" id="PS00893">
    <property type="entry name" value="NUDIX_BOX"/>
    <property type="match status" value="1"/>
</dbReference>
<reference evidence="12" key="2">
    <citation type="submission" date="2013-12" db="EMBL/GenBank/DDBJ databases">
        <title>Evolution of pathogenesis and genome organization in the Tremellales.</title>
        <authorList>
            <person name="Cuomo C."/>
            <person name="Litvintseva A."/>
            <person name="Heitman J."/>
            <person name="Chen Y."/>
            <person name="Sun S."/>
            <person name="Springer D."/>
            <person name="Dromer F."/>
            <person name="Young S."/>
            <person name="Zeng Q."/>
            <person name="Chapman S."/>
            <person name="Gujja S."/>
            <person name="Saif S."/>
            <person name="Birren B."/>
        </authorList>
    </citation>
    <scope>NUCLEOTIDE SEQUENCE [LARGE SCALE GENOMIC DNA]</scope>
    <source>
        <strain evidence="12">BCC8398</strain>
    </source>
</reference>
<dbReference type="EMBL" id="KV700137">
    <property type="protein sequence ID" value="OCF31220.1"/>
    <property type="molecule type" value="Genomic_DNA"/>
</dbReference>
<feature type="region of interest" description="Disordered" evidence="9">
    <location>
        <begin position="508"/>
        <end position="540"/>
    </location>
</feature>
<proteinExistence type="inferred from homology"/>
<keyword evidence="4" id="KW-0963">Cytoplasm</keyword>
<keyword evidence="6" id="KW-0378">Hydrolase</keyword>
<feature type="domain" description="Nudix hydrolase" evidence="10">
    <location>
        <begin position="169"/>
        <end position="296"/>
    </location>
</feature>
<dbReference type="GO" id="GO:0140933">
    <property type="term" value="F:5'-(N(7)-methylguanosine 5'-triphospho)-[mRNA] hydrolase activity"/>
    <property type="evidence" value="ECO:0007669"/>
    <property type="project" value="InterPro"/>
</dbReference>
<accession>A0A1B9GJE4</accession>
<reference evidence="11 12" key="1">
    <citation type="submission" date="2013-07" db="EMBL/GenBank/DDBJ databases">
        <title>The Genome Sequence of Cryptococcus heveanensis BCC8398.</title>
        <authorList>
            <consortium name="The Broad Institute Genome Sequencing Platform"/>
            <person name="Cuomo C."/>
            <person name="Litvintseva A."/>
            <person name="Chen Y."/>
            <person name="Heitman J."/>
            <person name="Sun S."/>
            <person name="Springer D."/>
            <person name="Dromer F."/>
            <person name="Young S.K."/>
            <person name="Zeng Q."/>
            <person name="Gargeya S."/>
            <person name="Fitzgerald M."/>
            <person name="Abouelleil A."/>
            <person name="Alvarado L."/>
            <person name="Berlin A.M."/>
            <person name="Chapman S.B."/>
            <person name="Dewar J."/>
            <person name="Goldberg J."/>
            <person name="Griggs A."/>
            <person name="Gujja S."/>
            <person name="Hansen M."/>
            <person name="Howarth C."/>
            <person name="Imamovic A."/>
            <person name="Larimer J."/>
            <person name="McCowan C."/>
            <person name="Murphy C."/>
            <person name="Pearson M."/>
            <person name="Priest M."/>
            <person name="Roberts A."/>
            <person name="Saif S."/>
            <person name="Shea T."/>
            <person name="Sykes S."/>
            <person name="Wortman J."/>
            <person name="Nusbaum C."/>
            <person name="Birren B."/>
        </authorList>
    </citation>
    <scope>NUCLEOTIDE SEQUENCE [LARGE SCALE GENOMIC DNA]</scope>
    <source>
        <strain evidence="11 12">BCC8398</strain>
    </source>
</reference>
<feature type="compositionally biased region" description="Polar residues" evidence="9">
    <location>
        <begin position="640"/>
        <end position="658"/>
    </location>
</feature>
<dbReference type="Proteomes" id="UP000092666">
    <property type="component" value="Unassembled WGS sequence"/>
</dbReference>
<keyword evidence="5" id="KW-0479">Metal-binding</keyword>
<feature type="compositionally biased region" description="Polar residues" evidence="9">
    <location>
        <begin position="711"/>
        <end position="724"/>
    </location>
</feature>
<evidence type="ECO:0000256" key="4">
    <source>
        <dbReference type="ARBA" id="ARBA00022490"/>
    </source>
</evidence>
<keyword evidence="12" id="KW-1185">Reference proteome</keyword>
<feature type="region of interest" description="Disordered" evidence="9">
    <location>
        <begin position="573"/>
        <end position="737"/>
    </location>
</feature>
<keyword evidence="8" id="KW-0464">Manganese</keyword>
<feature type="region of interest" description="Disordered" evidence="9">
    <location>
        <begin position="1"/>
        <end position="69"/>
    </location>
</feature>
<dbReference type="InterPro" id="IPR044099">
    <property type="entry name" value="Dcp2_NUDIX"/>
</dbReference>
<feature type="compositionally biased region" description="Low complexity" evidence="9">
    <location>
        <begin position="508"/>
        <end position="523"/>
    </location>
</feature>
<dbReference type="InterPro" id="IPR020084">
    <property type="entry name" value="NUDIX_hydrolase_CS"/>
</dbReference>
<evidence type="ECO:0000256" key="1">
    <source>
        <dbReference type="ARBA" id="ARBA00001936"/>
    </source>
</evidence>
<evidence type="ECO:0000259" key="10">
    <source>
        <dbReference type="PROSITE" id="PS51462"/>
    </source>
</evidence>
<evidence type="ECO:0000256" key="3">
    <source>
        <dbReference type="ARBA" id="ARBA00005279"/>
    </source>
</evidence>
<feature type="region of interest" description="Disordered" evidence="9">
    <location>
        <begin position="317"/>
        <end position="357"/>
    </location>
</feature>
<dbReference type="PROSITE" id="PS51462">
    <property type="entry name" value="NUDIX"/>
    <property type="match status" value="1"/>
</dbReference>
<dbReference type="Gene3D" id="1.10.10.1050">
    <property type="entry name" value="Dcp2, box A domain"/>
    <property type="match status" value="1"/>
</dbReference>
<dbReference type="GO" id="GO:0003723">
    <property type="term" value="F:RNA binding"/>
    <property type="evidence" value="ECO:0007669"/>
    <property type="project" value="UniProtKB-KW"/>
</dbReference>
<dbReference type="PANTHER" id="PTHR23114:SF17">
    <property type="entry name" value="M7GPPPN-MRNA HYDROLASE"/>
    <property type="match status" value="1"/>
</dbReference>
<evidence type="ECO:0000313" key="12">
    <source>
        <dbReference type="Proteomes" id="UP000092666"/>
    </source>
</evidence>
<dbReference type="Gene3D" id="3.90.79.10">
    <property type="entry name" value="Nucleoside Triphosphate Pyrophosphohydrolase"/>
    <property type="match status" value="1"/>
</dbReference>
<feature type="region of interest" description="Disordered" evidence="9">
    <location>
        <begin position="848"/>
        <end position="912"/>
    </location>
</feature>
<evidence type="ECO:0000313" key="11">
    <source>
        <dbReference type="EMBL" id="OCF31220.1"/>
    </source>
</evidence>
<evidence type="ECO:0000256" key="2">
    <source>
        <dbReference type="ARBA" id="ARBA00004496"/>
    </source>
</evidence>
<feature type="compositionally biased region" description="Polar residues" evidence="9">
    <location>
        <begin position="619"/>
        <end position="633"/>
    </location>
</feature>
<dbReference type="STRING" id="1296120.A0A1B9GJE4"/>
<evidence type="ECO:0000256" key="9">
    <source>
        <dbReference type="SAM" id="MobiDB-lite"/>
    </source>
</evidence>
<dbReference type="InterPro" id="IPR015797">
    <property type="entry name" value="NUDIX_hydrolase-like_dom_sf"/>
</dbReference>
<name>A0A1B9GJE4_9TREE</name>
<dbReference type="SUPFAM" id="SSF140586">
    <property type="entry name" value="Dcp2 domain-like"/>
    <property type="match status" value="1"/>
</dbReference>
<keyword evidence="7" id="KW-0694">RNA-binding</keyword>
<dbReference type="Pfam" id="PF00293">
    <property type="entry name" value="NUDIX"/>
    <property type="match status" value="1"/>
</dbReference>
<evidence type="ECO:0000256" key="7">
    <source>
        <dbReference type="ARBA" id="ARBA00022884"/>
    </source>
</evidence>
<dbReference type="GO" id="GO:0030145">
    <property type="term" value="F:manganese ion binding"/>
    <property type="evidence" value="ECO:0007669"/>
    <property type="project" value="InterPro"/>
</dbReference>
<dbReference type="InterPro" id="IPR000086">
    <property type="entry name" value="NUDIX_hydrolase_dom"/>
</dbReference>
<dbReference type="CDD" id="cd03672">
    <property type="entry name" value="NUDIX_Dcp2p_Nudt20"/>
    <property type="match status" value="1"/>
</dbReference>
<organism evidence="11 12">
    <name type="scientific">Kwoniella heveanensis BCC8398</name>
    <dbReference type="NCBI Taxonomy" id="1296120"/>
    <lineage>
        <taxon>Eukaryota</taxon>
        <taxon>Fungi</taxon>
        <taxon>Dikarya</taxon>
        <taxon>Basidiomycota</taxon>
        <taxon>Agaricomycotina</taxon>
        <taxon>Tremellomycetes</taxon>
        <taxon>Tremellales</taxon>
        <taxon>Cryptococcaceae</taxon>
        <taxon>Kwoniella</taxon>
    </lineage>
</organism>
<comment type="similarity">
    <text evidence="3">Belongs to the Nudix hydrolase family. DCP2 subfamily.</text>
</comment>
<dbReference type="InterPro" id="IPR036189">
    <property type="entry name" value="DCP2_BoxA_sf"/>
</dbReference>
<dbReference type="GO" id="GO:0000290">
    <property type="term" value="P:deadenylation-dependent decapping of nuclear-transcribed mRNA"/>
    <property type="evidence" value="ECO:0007669"/>
    <property type="project" value="InterPro"/>
</dbReference>
<evidence type="ECO:0000256" key="8">
    <source>
        <dbReference type="ARBA" id="ARBA00023211"/>
    </source>
</evidence>
<dbReference type="SMART" id="SM01125">
    <property type="entry name" value="DCP2"/>
    <property type="match status" value="1"/>
</dbReference>
<dbReference type="PANTHER" id="PTHR23114">
    <property type="entry name" value="M7GPPPN-MRNA HYDROLASE"/>
    <property type="match status" value="1"/>
</dbReference>
<feature type="compositionally biased region" description="Polar residues" evidence="9">
    <location>
        <begin position="854"/>
        <end position="871"/>
    </location>
</feature>
<dbReference type="FunFam" id="3.90.79.10:FF:000003">
    <property type="entry name" value="M7GpppN-mRNA hydrolase isoform 2"/>
    <property type="match status" value="1"/>
</dbReference>
<evidence type="ECO:0000256" key="6">
    <source>
        <dbReference type="ARBA" id="ARBA00022801"/>
    </source>
</evidence>
<comment type="cofactor">
    <cofactor evidence="1">
        <name>Mn(2+)</name>
        <dbReference type="ChEBI" id="CHEBI:29035"/>
    </cofactor>
</comment>
<dbReference type="AlphaFoldDB" id="A0A1B9GJE4"/>
<dbReference type="GO" id="GO:0000932">
    <property type="term" value="C:P-body"/>
    <property type="evidence" value="ECO:0007669"/>
    <property type="project" value="TreeGrafter"/>
</dbReference>
<sequence length="912" mass="98737">MSTTIPIPLPFDKGRDLPPHLDSNAYYEDSSPGASSSSTPVPYHPSPLASRAGPHPLAADSDQIDDEPGEEENIFRDMNFEEILEDLNARFLINLPKEEMSLVRVYWQAEQAHWFYEDYLRPLNPLLPSLSQRNFTRIIIESSPLYVSLMNQGGVDYDQLWEDYCSYKRMVPCCGGILINKDGDKCLMVRGYKSNAGWSFPRGKINLEESEETCAIREVEEETGFDLSGLIDPSDKIKTHINAQEVTMFIIKGIDEGTIFKTQTRNEIGAIEWVRLMDLPTWMNKKGPKRTGGSGQKKFYNVTPFVNPLKQWLKKNNIDPYMKPKKKNQPQSQYRDLQPYHFDSPSPQPASPALSKGSSALDHLFARFVHKQTEELNTPVDQAVVGSDNKAGLERLFGNLNVLKEEEESLTHKYEGDLTDKEREKKEDDALARLLGGLGGLQTPAPEAPKPTPATQRQANILAVLNQRPAPATTFLQHSHDHSHATPTPAKPHQAKLLAMIAPPTASVSSTASLPAKPMSLPTSPRPPTPLQGAEEAERQAKARALLDMTIAGIGIDMPVNAAHQMEQLNQSHPAFLPPLPQPGSAGRTSNASGGSSNSAHRITPPGSHVSMPPIHQIQPPSSYSQHSQNQSGYRPISQPPHTVYTTSSRQPPVNQGQSGFGDSPHRSSQPPPPPYDALNHVQSRGASGVDTHAYTGTGGYDTSRGVPNMPTLNQPSSHSTSGGPTMRPPHGPLGAANLQAQQSFRPTSNPLPGPGSYGQMGYGAGMTLPPGVGVGPTTIHQGPHAPHHHLPPSGLQGGFVPPPGSYPGAQQFLAFRPPGPVLAGGLMIPQPQGPSAGIHQSAQPFSLPMAPHTNFSSNGIANGQQRNSPPKSHHPVTVNNPNVFHPVPRPPAGQSSALLAMINGGERSQGR</sequence>
<dbReference type="InterPro" id="IPR007722">
    <property type="entry name" value="DCP2_BoxA"/>
</dbReference>
<gene>
    <name evidence="11" type="ORF">I316_07189</name>
</gene>
<dbReference type="GO" id="GO:0000184">
    <property type="term" value="P:nuclear-transcribed mRNA catabolic process, nonsense-mediated decay"/>
    <property type="evidence" value="ECO:0007669"/>
    <property type="project" value="InterPro"/>
</dbReference>
<dbReference type="SUPFAM" id="SSF55811">
    <property type="entry name" value="Nudix"/>
    <property type="match status" value="1"/>
</dbReference>
<dbReference type="Pfam" id="PF05026">
    <property type="entry name" value="DCP2"/>
    <property type="match status" value="1"/>
</dbReference>
<comment type="subcellular location">
    <subcellularLocation>
        <location evidence="2">Cytoplasm</location>
    </subcellularLocation>
</comment>
<evidence type="ECO:0000256" key="5">
    <source>
        <dbReference type="ARBA" id="ARBA00022723"/>
    </source>
</evidence>
<feature type="compositionally biased region" description="Low complexity" evidence="9">
    <location>
        <begin position="584"/>
        <end position="600"/>
    </location>
</feature>
<protein>
    <recommendedName>
        <fullName evidence="10">Nudix hydrolase domain-containing protein</fullName>
    </recommendedName>
</protein>
<dbReference type="OrthoDB" id="18996at2759"/>